<feature type="region of interest" description="Disordered" evidence="2">
    <location>
        <begin position="200"/>
        <end position="296"/>
    </location>
</feature>
<feature type="domain" description="HAM1-like N-terminal" evidence="4">
    <location>
        <begin position="2"/>
        <end position="631"/>
    </location>
</feature>
<feature type="compositionally biased region" description="Basic and acidic residues" evidence="2">
    <location>
        <begin position="200"/>
        <end position="222"/>
    </location>
</feature>
<evidence type="ECO:0000259" key="4">
    <source>
        <dbReference type="Pfam" id="PF19343"/>
    </source>
</evidence>
<dbReference type="Pfam" id="PF14613">
    <property type="entry name" value="HAM1_C"/>
    <property type="match status" value="1"/>
</dbReference>
<dbReference type="InterPro" id="IPR027842">
    <property type="entry name" value="HAM1-like_C"/>
</dbReference>
<dbReference type="PANTHER" id="PTHR31138">
    <property type="entry name" value="CHROMOSOME 19, WHOLE GENOME SHOTGUN SEQUENCE"/>
    <property type="match status" value="1"/>
</dbReference>
<gene>
    <name evidence="5" type="ORF">IWX90DRAFT_442434</name>
</gene>
<evidence type="ECO:0000256" key="1">
    <source>
        <dbReference type="SAM" id="Coils"/>
    </source>
</evidence>
<feature type="domain" description="HAM1-like C-terminal" evidence="3">
    <location>
        <begin position="643"/>
        <end position="806"/>
    </location>
</feature>
<name>A0ABR1XJS3_9PEZI</name>
<dbReference type="PANTHER" id="PTHR31138:SF1">
    <property type="entry name" value="PDZ DOMAIN-CONTAINING PROTEIN"/>
    <property type="match status" value="1"/>
</dbReference>
<feature type="region of interest" description="Disordered" evidence="2">
    <location>
        <begin position="815"/>
        <end position="870"/>
    </location>
</feature>
<feature type="compositionally biased region" description="Low complexity" evidence="2">
    <location>
        <begin position="240"/>
        <end position="249"/>
    </location>
</feature>
<reference evidence="5 6" key="1">
    <citation type="journal article" date="2022" name="G3 (Bethesda)">
        <title>Enemy or ally: a genomic approach to elucidate the lifestyle of Phyllosticta citrichinaensis.</title>
        <authorList>
            <person name="Buijs V.A."/>
            <person name="Groenewald J.Z."/>
            <person name="Haridas S."/>
            <person name="LaButti K.M."/>
            <person name="Lipzen A."/>
            <person name="Martin F.M."/>
            <person name="Barry K."/>
            <person name="Grigoriev I.V."/>
            <person name="Crous P.W."/>
            <person name="Seidl M.F."/>
        </authorList>
    </citation>
    <scope>NUCLEOTIDE SEQUENCE [LARGE SCALE GENOMIC DNA]</scope>
    <source>
        <strain evidence="5 6">CBS 129764</strain>
    </source>
</reference>
<accession>A0ABR1XJS3</accession>
<evidence type="ECO:0000313" key="6">
    <source>
        <dbReference type="Proteomes" id="UP001456524"/>
    </source>
</evidence>
<dbReference type="EMBL" id="JBBWUH010000009">
    <property type="protein sequence ID" value="KAK8157374.1"/>
    <property type="molecule type" value="Genomic_DNA"/>
</dbReference>
<feature type="compositionally biased region" description="Basic and acidic residues" evidence="2">
    <location>
        <begin position="274"/>
        <end position="295"/>
    </location>
</feature>
<comment type="caution">
    <text evidence="5">The sequence shown here is derived from an EMBL/GenBank/DDBJ whole genome shotgun (WGS) entry which is preliminary data.</text>
</comment>
<evidence type="ECO:0000259" key="3">
    <source>
        <dbReference type="Pfam" id="PF14613"/>
    </source>
</evidence>
<proteinExistence type="predicted"/>
<feature type="compositionally biased region" description="Low complexity" evidence="2">
    <location>
        <begin position="258"/>
        <end position="269"/>
    </location>
</feature>
<dbReference type="InterPro" id="IPR045967">
    <property type="entry name" value="HAM1-like_N"/>
</dbReference>
<dbReference type="Gene3D" id="3.15.10.10">
    <property type="entry name" value="Bactericidal permeability-increasing protein, domain 1"/>
    <property type="match status" value="1"/>
</dbReference>
<evidence type="ECO:0000313" key="5">
    <source>
        <dbReference type="EMBL" id="KAK8157374.1"/>
    </source>
</evidence>
<keyword evidence="6" id="KW-1185">Reference proteome</keyword>
<dbReference type="Pfam" id="PF19343">
    <property type="entry name" value="HAM1_N"/>
    <property type="match status" value="1"/>
</dbReference>
<feature type="coiled-coil region" evidence="1">
    <location>
        <begin position="726"/>
        <end position="753"/>
    </location>
</feature>
<dbReference type="Proteomes" id="UP001456524">
    <property type="component" value="Unassembled WGS sequence"/>
</dbReference>
<feature type="compositionally biased region" description="Polar residues" evidence="2">
    <location>
        <begin position="836"/>
        <end position="853"/>
    </location>
</feature>
<sequence length="870" mass="96766">MATSSVNRPTDPQQRDKDVNNKLQLYGIYSAFTKRKLPSNKQVDVALNSALESKVLATPSKKLSPEGQKIAADIKDVIEAAKILILTKNDGNLFQDFIWQTRQISGGTAEKPNVPIDKQSAKQQYNEALEGLRTLGQLLITNGQFRKLLNDATILIRSMAGDAATKTAGKVNPTEDQLRQIDEAAADNTWHDAPDIKAMKAKAQERVNKAKSFGKKEADKAAGDATQEAHPAGSRDPTDAADLAAQDQQTGGESGLDAASGAAAAAAAAQTVTEDAKEKIPDEKKDRAKEYRERSANYLKSKMPKERREQTIWRLKKMVVEVQAHQDYMRAIETLLRLAEEYAGHGKTVASQGSGAVKGAHSDDSLQLAETDLRTLIERFANSTSLDDFFDALNTIYKDAEKDPELRGWFKHLDTYIRKCLKEQGFIMQDAATEEWNEIYDKGRFLLRDRYRNHTDRILDEIKFIGQQFDADAQNKAFVNSLNKLFKDLGQDESGNASFKPHLLKDLSEVVLPGIFENIRYIPVPRIEYSDPQIDAIVENLVIEGDNLAPNVFEFATDNHWRWGRKKISNTSKNKIMLSVSGIQMDIRDVSYYVNKKQGFPSLKDQGVLDIFLGGEGFSFKVLAETADKSDKQHFFKVSKVDVDVKNFNIKLKKSSHKLLFTLVKPLLFKVIRPALQKVLEQQIRQNFIEADAVLYSIHQEAERAKIEFQKNPDPENAQNMYKRYLSALQKHMTEAKAKKEQLKEATSDKKANIAMTQHESIFKDIALPGGISHKATEFRDLASQGDKWESPVFSIGNAKETTNLPKIQAVTRKPHGVNTGGIRGPGAEKIESGAANANGSGVQSQSSFSKEVNQAFEGGVNGLPADGKP</sequence>
<protein>
    <submittedName>
        <fullName evidence="5">Uncharacterized protein</fullName>
    </submittedName>
</protein>
<evidence type="ECO:0000256" key="2">
    <source>
        <dbReference type="SAM" id="MobiDB-lite"/>
    </source>
</evidence>
<keyword evidence="1" id="KW-0175">Coiled coil</keyword>
<organism evidence="5 6">
    <name type="scientific">Phyllosticta citrichinensis</name>
    <dbReference type="NCBI Taxonomy" id="1130410"/>
    <lineage>
        <taxon>Eukaryota</taxon>
        <taxon>Fungi</taxon>
        <taxon>Dikarya</taxon>
        <taxon>Ascomycota</taxon>
        <taxon>Pezizomycotina</taxon>
        <taxon>Dothideomycetes</taxon>
        <taxon>Dothideomycetes incertae sedis</taxon>
        <taxon>Botryosphaeriales</taxon>
        <taxon>Phyllostictaceae</taxon>
        <taxon>Phyllosticta</taxon>
    </lineage>
</organism>